<dbReference type="Gene3D" id="1.20.120.330">
    <property type="entry name" value="Nucleotidyltransferases domain 2"/>
    <property type="match status" value="1"/>
</dbReference>
<dbReference type="NCBIfam" id="TIGR01987">
    <property type="entry name" value="HI0074"/>
    <property type="match status" value="1"/>
</dbReference>
<accession>A0A6I0F834</accession>
<keyword evidence="2" id="KW-1185">Reference proteome</keyword>
<dbReference type="AlphaFoldDB" id="A0A6I0F834"/>
<dbReference type="SUPFAM" id="SSF81593">
    <property type="entry name" value="Nucleotidyltransferase substrate binding subunit/domain"/>
    <property type="match status" value="1"/>
</dbReference>
<dbReference type="RefSeq" id="WP_151861157.1">
    <property type="nucleotide sequence ID" value="NZ_WBZC01000026.1"/>
</dbReference>
<evidence type="ECO:0000313" key="1">
    <source>
        <dbReference type="EMBL" id="KAB3534723.1"/>
    </source>
</evidence>
<dbReference type="GO" id="GO:0016740">
    <property type="term" value="F:transferase activity"/>
    <property type="evidence" value="ECO:0007669"/>
    <property type="project" value="UniProtKB-KW"/>
</dbReference>
<dbReference type="OrthoDB" id="9810452at2"/>
<dbReference type="Proteomes" id="UP000432715">
    <property type="component" value="Unassembled WGS sequence"/>
</dbReference>
<dbReference type="EMBL" id="WBZC01000026">
    <property type="protein sequence ID" value="KAB3534723.1"/>
    <property type="molecule type" value="Genomic_DNA"/>
</dbReference>
<protein>
    <submittedName>
        <fullName evidence="1">Nucleotidyltransferase</fullName>
    </submittedName>
</protein>
<dbReference type="Pfam" id="PF08780">
    <property type="entry name" value="NTase_sub_bind"/>
    <property type="match status" value="1"/>
</dbReference>
<organism evidence="1 2">
    <name type="scientific">Alkaliphilus pronyensis</name>
    <dbReference type="NCBI Taxonomy" id="1482732"/>
    <lineage>
        <taxon>Bacteria</taxon>
        <taxon>Bacillati</taxon>
        <taxon>Bacillota</taxon>
        <taxon>Clostridia</taxon>
        <taxon>Peptostreptococcales</taxon>
        <taxon>Natronincolaceae</taxon>
        <taxon>Alkaliphilus</taxon>
    </lineage>
</organism>
<proteinExistence type="predicted"/>
<gene>
    <name evidence="1" type="ORF">F8154_08335</name>
</gene>
<dbReference type="InterPro" id="IPR010235">
    <property type="entry name" value="HepT"/>
</dbReference>
<sequence>MNKEIRWRQRFENFDKAYRKFQAAVVDIEKLSTLEKEGLIQRFEYTFELAWKTLKDYLESKEIDAKFPRDVIKAAFHYEIIIDGDVWMDMLEKRNILAHTYNEERFNFAIKKIDEEYYNAITQVYNFLGEII</sequence>
<reference evidence="1 2" key="1">
    <citation type="submission" date="2019-10" db="EMBL/GenBank/DDBJ databases">
        <title>Alkaliphilus serpentinus sp. nov. and Alkaliphilus pronyensis sp. nov., two novel anaerobic alkaliphilic species isolated from the serpentinized-hosted hydrothermal field of the Prony Bay (New Caledonia).</title>
        <authorList>
            <person name="Postec A."/>
        </authorList>
    </citation>
    <scope>NUCLEOTIDE SEQUENCE [LARGE SCALE GENOMIC DNA]</scope>
    <source>
        <strain evidence="1 2">LacV</strain>
    </source>
</reference>
<evidence type="ECO:0000313" key="2">
    <source>
        <dbReference type="Proteomes" id="UP000432715"/>
    </source>
</evidence>
<name>A0A6I0F834_9FIRM</name>
<comment type="caution">
    <text evidence="1">The sequence shown here is derived from an EMBL/GenBank/DDBJ whole genome shotgun (WGS) entry which is preliminary data.</text>
</comment>
<keyword evidence="1" id="KW-0808">Transferase</keyword>